<dbReference type="EMBL" id="MU971391">
    <property type="protein sequence ID" value="KAK9236300.1"/>
    <property type="molecule type" value="Genomic_DNA"/>
</dbReference>
<proteinExistence type="predicted"/>
<sequence>MIDAKPQSFISEHFILEDSHELQNKIILKVGDHSIVNPQVRVRTQPGSASNNSDKPPVLEIGNYSIISDRCSFELTPILPVVIGNYTYIDPGVRVEPGVTIGDFCELGAGCVIGRKSRIGNNCKIAAGAKVDGNTTIPSRSVAVGRTGDIHAAGDDGGDDHRKREMKMHVDFLMRTMPLYGKAHSK</sequence>
<gene>
    <name evidence="1" type="ORF">V1525DRAFT_407390</name>
</gene>
<reference evidence="2" key="1">
    <citation type="journal article" date="2024" name="Front. Bioeng. Biotechnol.">
        <title>Genome-scale model development and genomic sequencing of the oleaginous clade Lipomyces.</title>
        <authorList>
            <person name="Czajka J.J."/>
            <person name="Han Y."/>
            <person name="Kim J."/>
            <person name="Mondo S.J."/>
            <person name="Hofstad B.A."/>
            <person name="Robles A."/>
            <person name="Haridas S."/>
            <person name="Riley R."/>
            <person name="LaButti K."/>
            <person name="Pangilinan J."/>
            <person name="Andreopoulos W."/>
            <person name="Lipzen A."/>
            <person name="Yan J."/>
            <person name="Wang M."/>
            <person name="Ng V."/>
            <person name="Grigoriev I.V."/>
            <person name="Spatafora J.W."/>
            <person name="Magnuson J.K."/>
            <person name="Baker S.E."/>
            <person name="Pomraning K.R."/>
        </authorList>
    </citation>
    <scope>NUCLEOTIDE SEQUENCE [LARGE SCALE GENOMIC DNA]</scope>
    <source>
        <strain evidence="2">CBS 7786</strain>
    </source>
</reference>
<name>A0ACC3SYD2_LIPKO</name>
<dbReference type="Proteomes" id="UP001433508">
    <property type="component" value="Unassembled WGS sequence"/>
</dbReference>
<comment type="caution">
    <text evidence="1">The sequence shown here is derived from an EMBL/GenBank/DDBJ whole genome shotgun (WGS) entry which is preliminary data.</text>
</comment>
<accession>A0ACC3SYD2</accession>
<organism evidence="1 2">
    <name type="scientific">Lipomyces kononenkoae</name>
    <name type="common">Yeast</name>
    <dbReference type="NCBI Taxonomy" id="34357"/>
    <lineage>
        <taxon>Eukaryota</taxon>
        <taxon>Fungi</taxon>
        <taxon>Dikarya</taxon>
        <taxon>Ascomycota</taxon>
        <taxon>Saccharomycotina</taxon>
        <taxon>Lipomycetes</taxon>
        <taxon>Lipomycetales</taxon>
        <taxon>Lipomycetaceae</taxon>
        <taxon>Lipomyces</taxon>
    </lineage>
</organism>
<protein>
    <submittedName>
        <fullName evidence="1">Trimeric LpxA-like protein</fullName>
    </submittedName>
</protein>
<keyword evidence="2" id="KW-1185">Reference proteome</keyword>
<evidence type="ECO:0000313" key="2">
    <source>
        <dbReference type="Proteomes" id="UP001433508"/>
    </source>
</evidence>
<evidence type="ECO:0000313" key="1">
    <source>
        <dbReference type="EMBL" id="KAK9236300.1"/>
    </source>
</evidence>